<dbReference type="Gene3D" id="3.30.230.10">
    <property type="match status" value="1"/>
</dbReference>
<name>A0A6J6LNZ3_9ZZZZ</name>
<dbReference type="InterPro" id="IPR005517">
    <property type="entry name" value="Transl_elong_EFG/EF2_IV"/>
</dbReference>
<dbReference type="FunFam" id="2.40.30.10:FF:000006">
    <property type="entry name" value="Elongation factor G"/>
    <property type="match status" value="1"/>
</dbReference>
<feature type="domain" description="Elongation factor EFG" evidence="5">
    <location>
        <begin position="336"/>
        <end position="423"/>
    </location>
</feature>
<organism evidence="7">
    <name type="scientific">freshwater metagenome</name>
    <dbReference type="NCBI Taxonomy" id="449393"/>
    <lineage>
        <taxon>unclassified sequences</taxon>
        <taxon>metagenomes</taxon>
        <taxon>ecological metagenomes</taxon>
    </lineage>
</organism>
<dbReference type="Gene3D" id="2.40.30.10">
    <property type="entry name" value="Translation factors"/>
    <property type="match status" value="1"/>
</dbReference>
<dbReference type="CDD" id="cd04088">
    <property type="entry name" value="EFG_mtEFG_II"/>
    <property type="match status" value="1"/>
</dbReference>
<dbReference type="Pfam" id="PF03764">
    <property type="entry name" value="EFG_IV"/>
    <property type="match status" value="1"/>
</dbReference>
<dbReference type="PANTHER" id="PTHR43261:SF1">
    <property type="entry name" value="RIBOSOME-RELEASING FACTOR 2, MITOCHONDRIAL"/>
    <property type="match status" value="1"/>
</dbReference>
<dbReference type="EMBL" id="CAEZWW010000007">
    <property type="protein sequence ID" value="CAB4662284.1"/>
    <property type="molecule type" value="Genomic_DNA"/>
</dbReference>
<dbReference type="FunFam" id="3.30.70.240:FF:000001">
    <property type="entry name" value="Elongation factor G"/>
    <property type="match status" value="1"/>
</dbReference>
<dbReference type="CDD" id="cd01434">
    <property type="entry name" value="EFG_mtEFG1_IV"/>
    <property type="match status" value="1"/>
</dbReference>
<dbReference type="InterPro" id="IPR009022">
    <property type="entry name" value="EFG_III"/>
</dbReference>
<dbReference type="GO" id="GO:0005525">
    <property type="term" value="F:GTP binding"/>
    <property type="evidence" value="ECO:0007669"/>
    <property type="project" value="UniProtKB-KW"/>
</dbReference>
<dbReference type="PANTHER" id="PTHR43261">
    <property type="entry name" value="TRANSLATION ELONGATION FACTOR G-RELATED"/>
    <property type="match status" value="1"/>
</dbReference>
<keyword evidence="1" id="KW-0547">Nucleotide-binding</keyword>
<evidence type="ECO:0000256" key="2">
    <source>
        <dbReference type="ARBA" id="ARBA00022768"/>
    </source>
</evidence>
<dbReference type="Gene3D" id="3.30.70.870">
    <property type="entry name" value="Elongation Factor G (Translational Gtpase), domain 3"/>
    <property type="match status" value="1"/>
</dbReference>
<dbReference type="CDD" id="cd03713">
    <property type="entry name" value="EFG_mtEFG_C"/>
    <property type="match status" value="1"/>
</dbReference>
<dbReference type="FunFam" id="3.30.230.10:FF:000003">
    <property type="entry name" value="Elongation factor G"/>
    <property type="match status" value="1"/>
</dbReference>
<evidence type="ECO:0000259" key="5">
    <source>
        <dbReference type="SMART" id="SM00838"/>
    </source>
</evidence>
<dbReference type="InterPro" id="IPR047872">
    <property type="entry name" value="EFG_IV"/>
</dbReference>
<dbReference type="AlphaFoldDB" id="A0A6J6LNZ3"/>
<dbReference type="GO" id="GO:0003746">
    <property type="term" value="F:translation elongation factor activity"/>
    <property type="evidence" value="ECO:0007669"/>
    <property type="project" value="UniProtKB-KW"/>
</dbReference>
<dbReference type="InterPro" id="IPR000640">
    <property type="entry name" value="EFG_V-like"/>
</dbReference>
<dbReference type="FunFam" id="3.30.70.870:FF:000001">
    <property type="entry name" value="Elongation factor G"/>
    <property type="match status" value="1"/>
</dbReference>
<proteinExistence type="predicted"/>
<evidence type="ECO:0000313" key="7">
    <source>
        <dbReference type="EMBL" id="CAB4662284.1"/>
    </source>
</evidence>
<dbReference type="SUPFAM" id="SSF54980">
    <property type="entry name" value="EF-G C-terminal domain-like"/>
    <property type="match status" value="2"/>
</dbReference>
<dbReference type="InterPro" id="IPR004540">
    <property type="entry name" value="Transl_elong_EFG/EF2"/>
</dbReference>
<feature type="domain" description="Translation elongation factor EFG/EF2" evidence="6">
    <location>
        <begin position="210"/>
        <end position="334"/>
    </location>
</feature>
<keyword evidence="2" id="KW-0251">Elongation factor</keyword>
<evidence type="ECO:0000259" key="6">
    <source>
        <dbReference type="SMART" id="SM00889"/>
    </source>
</evidence>
<accession>A0A6J6LNZ3</accession>
<dbReference type="Pfam" id="PF00679">
    <property type="entry name" value="EFG_C"/>
    <property type="match status" value="1"/>
</dbReference>
<keyword evidence="3" id="KW-0648">Protein biosynthesis</keyword>
<sequence>MLDAVIAYLPCPLDVTAITGTKPGNSEIVIERQPNDKEPFSALAFKIMTDPHLGKLTYLRVYSGRLDTGTAVLNSVKDRKERIGKIYRMHANKREEIDSVGAGDIVAVMGLKDTTTGETLCDPSNPVVLESMTFPAPVISVAIEPKTKSDQDKLGVAIQRLAEEDPTFHVRTDEETGQTIIGGMGELHLEVLVDRMRREFNVEANVGKPQVAYRETITKSVQKVDYTHKKQTGGSGQFARVIIDIAPNAGAEGANEEGYTFENKVTGGRIPREYIPSVDAGCQEAMDHGVLAGYPMVDVKVILTDGAYHDVDSSELAFKIAGSMAFKDAARRAGPVLLEPMMAVEVTTPDDYMGDVIGDLNSRRGQIQSMEERSGARVVAALVPLSEMFGYVGDLRSRTQGRASYSMQFDSYAQVPSHVSLEIIAKARGE</sequence>
<evidence type="ECO:0000256" key="4">
    <source>
        <dbReference type="ARBA" id="ARBA00023134"/>
    </source>
</evidence>
<dbReference type="NCBIfam" id="TIGR00484">
    <property type="entry name" value="EF-G"/>
    <property type="match status" value="1"/>
</dbReference>
<dbReference type="GO" id="GO:0032790">
    <property type="term" value="P:ribosome disassembly"/>
    <property type="evidence" value="ECO:0007669"/>
    <property type="project" value="TreeGrafter"/>
</dbReference>
<dbReference type="Pfam" id="PF14492">
    <property type="entry name" value="EFG_III"/>
    <property type="match status" value="1"/>
</dbReference>
<dbReference type="Pfam" id="PF22042">
    <property type="entry name" value="EF-G_D2"/>
    <property type="match status" value="1"/>
</dbReference>
<dbReference type="InterPro" id="IPR009000">
    <property type="entry name" value="Transl_B-barrel_sf"/>
</dbReference>
<dbReference type="CDD" id="cd16262">
    <property type="entry name" value="EFG_III"/>
    <property type="match status" value="1"/>
</dbReference>
<dbReference type="SUPFAM" id="SSF54211">
    <property type="entry name" value="Ribosomal protein S5 domain 2-like"/>
    <property type="match status" value="1"/>
</dbReference>
<dbReference type="InterPro" id="IPR035647">
    <property type="entry name" value="EFG_III/V"/>
</dbReference>
<evidence type="ECO:0000256" key="1">
    <source>
        <dbReference type="ARBA" id="ARBA00022741"/>
    </source>
</evidence>
<dbReference type="Gene3D" id="3.30.70.240">
    <property type="match status" value="1"/>
</dbReference>
<dbReference type="InterPro" id="IPR053905">
    <property type="entry name" value="EF-G-like_DII"/>
</dbReference>
<dbReference type="InterPro" id="IPR041095">
    <property type="entry name" value="EFG_II"/>
</dbReference>
<dbReference type="SMART" id="SM00889">
    <property type="entry name" value="EFG_IV"/>
    <property type="match status" value="1"/>
</dbReference>
<keyword evidence="4" id="KW-0342">GTP-binding</keyword>
<dbReference type="SMART" id="SM00838">
    <property type="entry name" value="EFG_C"/>
    <property type="match status" value="1"/>
</dbReference>
<dbReference type="SUPFAM" id="SSF50447">
    <property type="entry name" value="Translation proteins"/>
    <property type="match status" value="1"/>
</dbReference>
<dbReference type="InterPro" id="IPR035649">
    <property type="entry name" value="EFG_V"/>
</dbReference>
<dbReference type="InterPro" id="IPR014721">
    <property type="entry name" value="Ribsml_uS5_D2-typ_fold_subgr"/>
</dbReference>
<protein>
    <submittedName>
        <fullName evidence="7">Unannotated protein</fullName>
    </submittedName>
</protein>
<gene>
    <name evidence="7" type="ORF">UFOPK2310_00136</name>
</gene>
<reference evidence="7" key="1">
    <citation type="submission" date="2020-05" db="EMBL/GenBank/DDBJ databases">
        <authorList>
            <person name="Chiriac C."/>
            <person name="Salcher M."/>
            <person name="Ghai R."/>
            <person name="Kavagutti S V."/>
        </authorList>
    </citation>
    <scope>NUCLEOTIDE SEQUENCE</scope>
</reference>
<evidence type="ECO:0000256" key="3">
    <source>
        <dbReference type="ARBA" id="ARBA00022917"/>
    </source>
</evidence>
<dbReference type="InterPro" id="IPR020568">
    <property type="entry name" value="Ribosomal_Su5_D2-typ_SF"/>
</dbReference>